<gene>
    <name evidence="3" type="ORF">ARMGADRAFT_1058992</name>
</gene>
<reference evidence="4" key="1">
    <citation type="journal article" date="2017" name="Nat. Ecol. Evol.">
        <title>Genome expansion and lineage-specific genetic innovations in the forest pathogenic fungi Armillaria.</title>
        <authorList>
            <person name="Sipos G."/>
            <person name="Prasanna A.N."/>
            <person name="Walter M.C."/>
            <person name="O'Connor E."/>
            <person name="Balint B."/>
            <person name="Krizsan K."/>
            <person name="Kiss B."/>
            <person name="Hess J."/>
            <person name="Varga T."/>
            <person name="Slot J."/>
            <person name="Riley R."/>
            <person name="Boka B."/>
            <person name="Rigling D."/>
            <person name="Barry K."/>
            <person name="Lee J."/>
            <person name="Mihaltcheva S."/>
            <person name="LaButti K."/>
            <person name="Lipzen A."/>
            <person name="Waldron R."/>
            <person name="Moloney N.M."/>
            <person name="Sperisen C."/>
            <person name="Kredics L."/>
            <person name="Vagvoelgyi C."/>
            <person name="Patrignani A."/>
            <person name="Fitzpatrick D."/>
            <person name="Nagy I."/>
            <person name="Doyle S."/>
            <person name="Anderson J.B."/>
            <person name="Grigoriev I.V."/>
            <person name="Gueldener U."/>
            <person name="Muensterkoetter M."/>
            <person name="Nagy L.G."/>
        </authorList>
    </citation>
    <scope>NUCLEOTIDE SEQUENCE [LARGE SCALE GENOMIC DNA]</scope>
    <source>
        <strain evidence="4">Ar21-2</strain>
    </source>
</reference>
<dbReference type="InParanoid" id="A0A2H3E140"/>
<evidence type="ECO:0000313" key="4">
    <source>
        <dbReference type="Proteomes" id="UP000217790"/>
    </source>
</evidence>
<dbReference type="Pfam" id="PF20263">
    <property type="entry name" value="LYRM2-like"/>
    <property type="match status" value="1"/>
</dbReference>
<sequence length="358" mass="40423">MTLPESTRQLFSVYREFIRETRYLPHAYLRYFYRIKASDDVRAIVETKDSKGLGRRKLKRFTKELATVKAAIQGSTPAFNHVLDVAYGRKGKLRWELMQNLSNVQPLLTDPKAEKPPPIIPAVEKSRPPVYPKELATLLTSPASRSTKKALTLEDLETPPTLPSRADPTSEDAKLLGPLSKRREVNIRWRFFTQEATKVYPPLEVKAKVFSNTLADASPVTIREAGIRGFGFQEQGLLEDIHSIVGRGKEGLRPVTRRELQTTEKTGQTPSPPAARHPSRWLRRRYQQLLGKLPEVTYTYQSGAKDGRYAVSLSDQSLAVSVVPVHQYGEVDSAALAWYNKATLEDSQKPDTGKKRKK</sequence>
<name>A0A2H3E140_ARMGA</name>
<feature type="region of interest" description="Disordered" evidence="1">
    <location>
        <begin position="258"/>
        <end position="279"/>
    </location>
</feature>
<dbReference type="OrthoDB" id="198652at2759"/>
<accession>A0A2H3E140</accession>
<evidence type="ECO:0000259" key="2">
    <source>
        <dbReference type="Pfam" id="PF20263"/>
    </source>
</evidence>
<feature type="domain" description="LYR motif-containing protein Cup1-like N-terminal" evidence="2">
    <location>
        <begin position="13"/>
        <end position="98"/>
    </location>
</feature>
<organism evidence="3 4">
    <name type="scientific">Armillaria gallica</name>
    <name type="common">Bulbous honey fungus</name>
    <name type="synonym">Armillaria bulbosa</name>
    <dbReference type="NCBI Taxonomy" id="47427"/>
    <lineage>
        <taxon>Eukaryota</taxon>
        <taxon>Fungi</taxon>
        <taxon>Dikarya</taxon>
        <taxon>Basidiomycota</taxon>
        <taxon>Agaricomycotina</taxon>
        <taxon>Agaricomycetes</taxon>
        <taxon>Agaricomycetidae</taxon>
        <taxon>Agaricales</taxon>
        <taxon>Marasmiineae</taxon>
        <taxon>Physalacriaceae</taxon>
        <taxon>Armillaria</taxon>
    </lineage>
</organism>
<dbReference type="AlphaFoldDB" id="A0A2H3E140"/>
<dbReference type="Proteomes" id="UP000217790">
    <property type="component" value="Unassembled WGS sequence"/>
</dbReference>
<dbReference type="OMA" id="REVNIRW"/>
<evidence type="ECO:0000256" key="1">
    <source>
        <dbReference type="SAM" id="MobiDB-lite"/>
    </source>
</evidence>
<protein>
    <recommendedName>
        <fullName evidence="2">LYR motif-containing protein Cup1-like N-terminal domain-containing protein</fullName>
    </recommendedName>
</protein>
<keyword evidence="4" id="KW-1185">Reference proteome</keyword>
<evidence type="ECO:0000313" key="3">
    <source>
        <dbReference type="EMBL" id="PBL01166.1"/>
    </source>
</evidence>
<dbReference type="InterPro" id="IPR046896">
    <property type="entry name" value="Cup1-like_N"/>
</dbReference>
<proteinExistence type="predicted"/>
<feature type="region of interest" description="Disordered" evidence="1">
    <location>
        <begin position="146"/>
        <end position="173"/>
    </location>
</feature>
<dbReference type="EMBL" id="KZ293646">
    <property type="protein sequence ID" value="PBL01166.1"/>
    <property type="molecule type" value="Genomic_DNA"/>
</dbReference>